<dbReference type="EMBL" id="JAGGKT010000002">
    <property type="protein sequence ID" value="MBP1931069.1"/>
    <property type="molecule type" value="Genomic_DNA"/>
</dbReference>
<evidence type="ECO:0000313" key="2">
    <source>
        <dbReference type="Proteomes" id="UP001519343"/>
    </source>
</evidence>
<organism evidence="1 2">
    <name type="scientific">Ammoniphilus resinae</name>
    <dbReference type="NCBI Taxonomy" id="861532"/>
    <lineage>
        <taxon>Bacteria</taxon>
        <taxon>Bacillati</taxon>
        <taxon>Bacillota</taxon>
        <taxon>Bacilli</taxon>
        <taxon>Bacillales</taxon>
        <taxon>Paenibacillaceae</taxon>
        <taxon>Aneurinibacillus group</taxon>
        <taxon>Ammoniphilus</taxon>
    </lineage>
</organism>
<dbReference type="InterPro" id="IPR022551">
    <property type="entry name" value="BrxC"/>
</dbReference>
<dbReference type="SUPFAM" id="SSF52833">
    <property type="entry name" value="Thioredoxin-like"/>
    <property type="match status" value="1"/>
</dbReference>
<proteinExistence type="predicted"/>
<accession>A0ABS4GLF4</accession>
<dbReference type="Pfam" id="PF11009">
    <property type="entry name" value="BrxC"/>
    <property type="match status" value="1"/>
</dbReference>
<dbReference type="RefSeq" id="WP_209809165.1">
    <property type="nucleotide sequence ID" value="NZ_JAGGKT010000002.1"/>
</dbReference>
<comment type="caution">
    <text evidence="1">The sequence shown here is derived from an EMBL/GenBank/DDBJ whole genome shotgun (WGS) entry which is preliminary data.</text>
</comment>
<protein>
    <submittedName>
        <fullName evidence="1">Bacillithiol system protein YtxJ</fullName>
    </submittedName>
</protein>
<gene>
    <name evidence="1" type="ORF">J2Z37_001066</name>
</gene>
<dbReference type="Proteomes" id="UP001519343">
    <property type="component" value="Unassembled WGS sequence"/>
</dbReference>
<sequence length="116" mass="13099">MAEWKEIHTLDEWSEVIKTSDQDPVLLLKHSTTCPISANAWQECQRFVADDAVPNVNYVIVKVIESRPVSNQIADELAVKHESPQLILINHRKAVWNTSHWSITGDNIGTALSNIK</sequence>
<evidence type="ECO:0000313" key="1">
    <source>
        <dbReference type="EMBL" id="MBP1931069.1"/>
    </source>
</evidence>
<name>A0ABS4GLF4_9BACL</name>
<keyword evidence="2" id="KW-1185">Reference proteome</keyword>
<dbReference type="Gene3D" id="3.40.30.10">
    <property type="entry name" value="Glutaredoxin"/>
    <property type="match status" value="1"/>
</dbReference>
<dbReference type="NCBIfam" id="TIGR04019">
    <property type="entry name" value="B_thiol_YtxJ"/>
    <property type="match status" value="1"/>
</dbReference>
<dbReference type="InterPro" id="IPR036249">
    <property type="entry name" value="Thioredoxin-like_sf"/>
</dbReference>
<reference evidence="1 2" key="1">
    <citation type="submission" date="2021-03" db="EMBL/GenBank/DDBJ databases">
        <title>Genomic Encyclopedia of Type Strains, Phase IV (KMG-IV): sequencing the most valuable type-strain genomes for metagenomic binning, comparative biology and taxonomic classification.</title>
        <authorList>
            <person name="Goeker M."/>
        </authorList>
    </citation>
    <scope>NUCLEOTIDE SEQUENCE [LARGE SCALE GENOMIC DNA]</scope>
    <source>
        <strain evidence="1 2">DSM 24738</strain>
    </source>
</reference>